<dbReference type="AlphaFoldDB" id="W9C6Y0"/>
<dbReference type="EMBL" id="AYSA01000476">
    <property type="protein sequence ID" value="ESZ91621.1"/>
    <property type="molecule type" value="Genomic_DNA"/>
</dbReference>
<name>W9C6Y0_SCLBF</name>
<evidence type="ECO:0000313" key="2">
    <source>
        <dbReference type="Proteomes" id="UP000019487"/>
    </source>
</evidence>
<sequence length="95" mass="11140">MGEILSTLSQTFAIAPNVFPGLSIVYTTRLEEPRNGPWTIRAHTSGHMRGPRRLRNQTNYIERTFANVSIADEYYMGWTYTHRDQPYLAEDYRDR</sequence>
<dbReference type="HOGENOM" id="CLU_2374008_0_0_1"/>
<proteinExistence type="predicted"/>
<comment type="caution">
    <text evidence="1">The sequence shown here is derived from an EMBL/GenBank/DDBJ whole genome shotgun (WGS) entry which is preliminary data.</text>
</comment>
<keyword evidence="2" id="KW-1185">Reference proteome</keyword>
<protein>
    <submittedName>
        <fullName evidence="1">Uncharacterized protein</fullName>
    </submittedName>
</protein>
<gene>
    <name evidence="1" type="ORF">SBOR_7983</name>
</gene>
<reference evidence="1 2" key="1">
    <citation type="journal article" date="2014" name="Genome Announc.">
        <title>Draft genome sequence of Sclerotinia borealis, a psychrophilic plant pathogenic fungus.</title>
        <authorList>
            <person name="Mardanov A.V."/>
            <person name="Beletsky A.V."/>
            <person name="Kadnikov V.V."/>
            <person name="Ignatov A.N."/>
            <person name="Ravin N.V."/>
        </authorList>
    </citation>
    <scope>NUCLEOTIDE SEQUENCE [LARGE SCALE GENOMIC DNA]</scope>
    <source>
        <strain evidence="2">F-4157</strain>
    </source>
</reference>
<dbReference type="Proteomes" id="UP000019487">
    <property type="component" value="Unassembled WGS sequence"/>
</dbReference>
<evidence type="ECO:0000313" key="1">
    <source>
        <dbReference type="EMBL" id="ESZ91621.1"/>
    </source>
</evidence>
<organism evidence="1 2">
    <name type="scientific">Sclerotinia borealis (strain F-4128)</name>
    <dbReference type="NCBI Taxonomy" id="1432307"/>
    <lineage>
        <taxon>Eukaryota</taxon>
        <taxon>Fungi</taxon>
        <taxon>Dikarya</taxon>
        <taxon>Ascomycota</taxon>
        <taxon>Pezizomycotina</taxon>
        <taxon>Leotiomycetes</taxon>
        <taxon>Helotiales</taxon>
        <taxon>Sclerotiniaceae</taxon>
        <taxon>Sclerotinia</taxon>
    </lineage>
</organism>
<accession>W9C6Y0</accession>